<evidence type="ECO:0000259" key="2">
    <source>
        <dbReference type="PROSITE" id="PS51462"/>
    </source>
</evidence>
<comment type="similarity">
    <text evidence="1">Belongs to the Nudix hydrolase family.</text>
</comment>
<keyword evidence="4" id="KW-1185">Reference proteome</keyword>
<evidence type="ECO:0000313" key="3">
    <source>
        <dbReference type="EMBL" id="VEU79952.1"/>
    </source>
</evidence>
<evidence type="ECO:0000313" key="4">
    <source>
        <dbReference type="Proteomes" id="UP000289841"/>
    </source>
</evidence>
<dbReference type="Proteomes" id="UP000289841">
    <property type="component" value="Chromosome"/>
</dbReference>
<dbReference type="EMBL" id="LR215048">
    <property type="protein sequence ID" value="VEU79952.1"/>
    <property type="molecule type" value="Genomic_DNA"/>
</dbReference>
<dbReference type="Gene3D" id="3.90.79.10">
    <property type="entry name" value="Nucleoside Triphosphate Pyrophosphohydrolase"/>
    <property type="match status" value="1"/>
</dbReference>
<dbReference type="PROSITE" id="PS51462">
    <property type="entry name" value="NUDIX"/>
    <property type="match status" value="1"/>
</dbReference>
<dbReference type="InterPro" id="IPR000086">
    <property type="entry name" value="NUDIX_hydrolase_dom"/>
</dbReference>
<dbReference type="Pfam" id="PF00293">
    <property type="entry name" value="NUDIX"/>
    <property type="match status" value="1"/>
</dbReference>
<dbReference type="InterPro" id="IPR015797">
    <property type="entry name" value="NUDIX_hydrolase-like_dom_sf"/>
</dbReference>
<protein>
    <submittedName>
        <fullName evidence="3">Nucleoside triphosphatase YtkD</fullName>
    </submittedName>
</protein>
<evidence type="ECO:0000256" key="1">
    <source>
        <dbReference type="ARBA" id="ARBA00005582"/>
    </source>
</evidence>
<dbReference type="CDD" id="cd18875">
    <property type="entry name" value="NUDIX_Hydrolase"/>
    <property type="match status" value="1"/>
</dbReference>
<dbReference type="PANTHER" id="PTHR43736:SF1">
    <property type="entry name" value="DIHYDRONEOPTERIN TRIPHOSPHATE DIPHOSPHATASE"/>
    <property type="match status" value="1"/>
</dbReference>
<dbReference type="STRING" id="1278311.GCA_000428705_00452"/>
<dbReference type="RefSeq" id="WP_026390129.1">
    <property type="nucleotide sequence ID" value="NZ_LR215048.1"/>
</dbReference>
<organism evidence="3 4">
    <name type="scientific">Haploplasma axanthum</name>
    <name type="common">Acholeplasma axanthum</name>
    <dbReference type="NCBI Taxonomy" id="29552"/>
    <lineage>
        <taxon>Bacteria</taxon>
        <taxon>Bacillati</taxon>
        <taxon>Mycoplasmatota</taxon>
        <taxon>Mollicutes</taxon>
        <taxon>Acholeplasmatales</taxon>
        <taxon>Acholeplasmataceae</taxon>
        <taxon>Haploplasma</taxon>
    </lineage>
</organism>
<proteinExistence type="inferred from homology"/>
<dbReference type="OrthoDB" id="9787476at2"/>
<feature type="domain" description="Nudix hydrolase" evidence="2">
    <location>
        <begin position="6"/>
        <end position="132"/>
    </location>
</feature>
<dbReference type="KEGG" id="aaxa:NCTC10138_00305"/>
<sequence>MERTEKVIITNMCMVYDDEGNILVQDRVNPNWPGITFPGGHVEPKESFVNSVIREVKEETGLDIEQCKVCGFKQFTNKDGEYRYIVIFFKTNTFKGKLRSSNEGKVFWIKRDEIENYKLADGFIDMMKIFEEENLNEIYYENKNNDWITHLL</sequence>
<reference evidence="3 4" key="1">
    <citation type="submission" date="2019-01" db="EMBL/GenBank/DDBJ databases">
        <authorList>
            <consortium name="Pathogen Informatics"/>
        </authorList>
    </citation>
    <scope>NUCLEOTIDE SEQUENCE [LARGE SCALE GENOMIC DNA]</scope>
    <source>
        <strain evidence="3 4">NCTC10138</strain>
    </source>
</reference>
<dbReference type="PANTHER" id="PTHR43736">
    <property type="entry name" value="ADP-RIBOSE PYROPHOSPHATASE"/>
    <property type="match status" value="1"/>
</dbReference>
<accession>A0A449BBZ7</accession>
<dbReference type="AlphaFoldDB" id="A0A449BBZ7"/>
<gene>
    <name evidence="3" type="ORF">NCTC10138_00305</name>
</gene>
<dbReference type="SUPFAM" id="SSF55811">
    <property type="entry name" value="Nudix"/>
    <property type="match status" value="1"/>
</dbReference>
<name>A0A449BBZ7_HAPAX</name>